<dbReference type="GO" id="GO:0005975">
    <property type="term" value="P:carbohydrate metabolic process"/>
    <property type="evidence" value="ECO:0007669"/>
    <property type="project" value="InterPro"/>
</dbReference>
<keyword evidence="13" id="KW-1185">Reference proteome</keyword>
<dbReference type="InterPro" id="IPR005844">
    <property type="entry name" value="A-D-PHexomutase_a/b/a-I"/>
</dbReference>
<dbReference type="InterPro" id="IPR005845">
    <property type="entry name" value="A-D-PHexomutase_a/b/a-II"/>
</dbReference>
<dbReference type="Proteomes" id="UP000245533">
    <property type="component" value="Unassembled WGS sequence"/>
</dbReference>
<sequence length="450" mass="48466">MALMISVSGIRGIFGSHLTPENLVTYTAAYGTLLEGGTVVVGRDSRVTGQICEDIVCATLQSVGCNVIKVGIAPTPTVAMGVLKHEAAGGIILTASHNPAQWNALKLLNEKSEFLDADRGRDVIELAQNGDFSYSTYDRIGSVSEDPEAIQTHIDAILELPYIDAELIRKKQFTVAVDAVNGAGSVALPQLLEKLGATVHRLNCEPNGIFPHNPEPLPEHLTEICDFIKSTPCDLGIVTDPDADRLALVDENGRLFGEEYTQVAAFDLMLSKKPGDTATNLSSSRASDDISEKYGQQCHRAAVGEINVVKVMQEKGAVIGGEGNGGVINPDLHPGRDALVGTAMILQLLAERDITASEYRNSLPHYEMSKQKVQLSDLGMDADDLLLEVATRYSDNNPDRTDGVKINFDDGWVHFRKSNTEPIVRVYSEASSAGEAEDLATNVLKVLRGV</sequence>
<dbReference type="GO" id="GO:0004615">
    <property type="term" value="F:phosphomannomutase activity"/>
    <property type="evidence" value="ECO:0007669"/>
    <property type="project" value="TreeGrafter"/>
</dbReference>
<dbReference type="PRINTS" id="PR00509">
    <property type="entry name" value="PGMPMM"/>
</dbReference>
<dbReference type="SUPFAM" id="SSF55957">
    <property type="entry name" value="Phosphoglucomutase, C-terminal domain"/>
    <property type="match status" value="1"/>
</dbReference>
<protein>
    <submittedName>
        <fullName evidence="12">Phosphoglucosamine mutase</fullName>
    </submittedName>
</protein>
<reference evidence="12 13" key="1">
    <citation type="submission" date="2018-05" db="EMBL/GenBank/DDBJ databases">
        <title>Rhodohalobacter halophilus gen. nov., sp. nov., a moderately halophilic member of the family Balneolaceae.</title>
        <authorList>
            <person name="Liu Z.-W."/>
        </authorList>
    </citation>
    <scope>NUCLEOTIDE SEQUENCE [LARGE SCALE GENOMIC DNA]</scope>
    <source>
        <strain evidence="12 13">8A47</strain>
    </source>
</reference>
<dbReference type="PANTHER" id="PTHR42946:SF1">
    <property type="entry name" value="PHOSPHOGLUCOMUTASE (ALPHA-D-GLUCOSE-1,6-BISPHOSPHATE-DEPENDENT)"/>
    <property type="match status" value="1"/>
</dbReference>
<name>A0A316TVN5_9BACT</name>
<dbReference type="AlphaFoldDB" id="A0A316TVN5"/>
<dbReference type="Pfam" id="PF00408">
    <property type="entry name" value="PGM_PMM_IV"/>
    <property type="match status" value="1"/>
</dbReference>
<dbReference type="InterPro" id="IPR024086">
    <property type="entry name" value="GlmM_arc-type"/>
</dbReference>
<dbReference type="OrthoDB" id="9806956at2"/>
<dbReference type="GO" id="GO:0000287">
    <property type="term" value="F:magnesium ion binding"/>
    <property type="evidence" value="ECO:0007669"/>
    <property type="project" value="InterPro"/>
</dbReference>
<evidence type="ECO:0000259" key="10">
    <source>
        <dbReference type="Pfam" id="PF02879"/>
    </source>
</evidence>
<dbReference type="InterPro" id="IPR036900">
    <property type="entry name" value="A-D-PHexomutase_C_sf"/>
</dbReference>
<feature type="domain" description="Alpha-D-phosphohexomutase alpha/beta/alpha" evidence="9">
    <location>
        <begin position="8"/>
        <end position="129"/>
    </location>
</feature>
<dbReference type="InterPro" id="IPR005846">
    <property type="entry name" value="A-D-PHexomutase_a/b/a-III"/>
</dbReference>
<evidence type="ECO:0000256" key="5">
    <source>
        <dbReference type="ARBA" id="ARBA00022842"/>
    </source>
</evidence>
<dbReference type="InterPro" id="IPR016066">
    <property type="entry name" value="A-D-PHexomutase_CS"/>
</dbReference>
<dbReference type="GO" id="GO:0005829">
    <property type="term" value="C:cytosol"/>
    <property type="evidence" value="ECO:0007669"/>
    <property type="project" value="TreeGrafter"/>
</dbReference>
<keyword evidence="4 7" id="KW-0479">Metal-binding</keyword>
<dbReference type="GO" id="GO:0006048">
    <property type="term" value="P:UDP-N-acetylglucosamine biosynthetic process"/>
    <property type="evidence" value="ECO:0007669"/>
    <property type="project" value="TreeGrafter"/>
</dbReference>
<dbReference type="Pfam" id="PF02880">
    <property type="entry name" value="PGM_PMM_III"/>
    <property type="match status" value="1"/>
</dbReference>
<dbReference type="RefSeq" id="WP_109646669.1">
    <property type="nucleotide sequence ID" value="NZ_QGGB01000006.1"/>
</dbReference>
<gene>
    <name evidence="12" type="primary">glmM</name>
    <name evidence="12" type="ORF">DDZ15_08515</name>
</gene>
<evidence type="ECO:0000256" key="1">
    <source>
        <dbReference type="ARBA" id="ARBA00001946"/>
    </source>
</evidence>
<dbReference type="InterPro" id="IPR016055">
    <property type="entry name" value="A-D-PHexomutase_a/b/a-I/II/III"/>
</dbReference>
<keyword evidence="5 7" id="KW-0460">Magnesium</keyword>
<dbReference type="PROSITE" id="PS00710">
    <property type="entry name" value="PGM_PMM"/>
    <property type="match status" value="1"/>
</dbReference>
<dbReference type="GO" id="GO:0008966">
    <property type="term" value="F:phosphoglucosamine mutase activity"/>
    <property type="evidence" value="ECO:0007669"/>
    <property type="project" value="InterPro"/>
</dbReference>
<dbReference type="Gene3D" id="3.40.120.10">
    <property type="entry name" value="Alpha-D-Glucose-1,6-Bisphosphate, subunit A, domain 3"/>
    <property type="match status" value="3"/>
</dbReference>
<comment type="cofactor">
    <cofactor evidence="1">
        <name>Mg(2+)</name>
        <dbReference type="ChEBI" id="CHEBI:18420"/>
    </cofactor>
</comment>
<evidence type="ECO:0000256" key="3">
    <source>
        <dbReference type="ARBA" id="ARBA00022553"/>
    </source>
</evidence>
<evidence type="ECO:0000259" key="8">
    <source>
        <dbReference type="Pfam" id="PF00408"/>
    </source>
</evidence>
<evidence type="ECO:0000313" key="12">
    <source>
        <dbReference type="EMBL" id="PWN06554.1"/>
    </source>
</evidence>
<feature type="domain" description="Alpha-D-phosphohexomutase alpha/beta/alpha" evidence="10">
    <location>
        <begin position="153"/>
        <end position="253"/>
    </location>
</feature>
<evidence type="ECO:0000313" key="13">
    <source>
        <dbReference type="Proteomes" id="UP000245533"/>
    </source>
</evidence>
<proteinExistence type="inferred from homology"/>
<dbReference type="SUPFAM" id="SSF53738">
    <property type="entry name" value="Phosphoglucomutase, first 3 domains"/>
    <property type="match status" value="3"/>
</dbReference>
<evidence type="ECO:0000256" key="6">
    <source>
        <dbReference type="ARBA" id="ARBA00023235"/>
    </source>
</evidence>
<feature type="domain" description="Alpha-D-phosphohexomutase alpha/beta/alpha" evidence="11">
    <location>
        <begin position="263"/>
        <end position="363"/>
    </location>
</feature>
<evidence type="ECO:0000259" key="9">
    <source>
        <dbReference type="Pfam" id="PF02878"/>
    </source>
</evidence>
<dbReference type="PANTHER" id="PTHR42946">
    <property type="entry name" value="PHOSPHOHEXOSE MUTASE"/>
    <property type="match status" value="1"/>
</dbReference>
<keyword evidence="6" id="KW-0413">Isomerase</keyword>
<feature type="domain" description="Alpha-D-phosphohexomutase C-terminal" evidence="8">
    <location>
        <begin position="387"/>
        <end position="444"/>
    </location>
</feature>
<dbReference type="Pfam" id="PF02878">
    <property type="entry name" value="PGM_PMM_I"/>
    <property type="match status" value="1"/>
</dbReference>
<organism evidence="12 13">
    <name type="scientific">Rhodohalobacter mucosus</name>
    <dbReference type="NCBI Taxonomy" id="2079485"/>
    <lineage>
        <taxon>Bacteria</taxon>
        <taxon>Pseudomonadati</taxon>
        <taxon>Balneolota</taxon>
        <taxon>Balneolia</taxon>
        <taxon>Balneolales</taxon>
        <taxon>Balneolaceae</taxon>
        <taxon>Rhodohalobacter</taxon>
    </lineage>
</organism>
<accession>A0A316TVN5</accession>
<comment type="caution">
    <text evidence="12">The sequence shown here is derived from an EMBL/GenBank/DDBJ whole genome shotgun (WGS) entry which is preliminary data.</text>
</comment>
<dbReference type="InterPro" id="IPR005841">
    <property type="entry name" value="Alpha-D-phosphohexomutase_SF"/>
</dbReference>
<comment type="similarity">
    <text evidence="2 7">Belongs to the phosphohexose mutase family.</text>
</comment>
<dbReference type="InterPro" id="IPR050060">
    <property type="entry name" value="Phosphoglucosamine_mutase"/>
</dbReference>
<dbReference type="EMBL" id="QGGB01000006">
    <property type="protein sequence ID" value="PWN06554.1"/>
    <property type="molecule type" value="Genomic_DNA"/>
</dbReference>
<dbReference type="NCBIfam" id="TIGR03990">
    <property type="entry name" value="Arch_GlmM"/>
    <property type="match status" value="1"/>
</dbReference>
<dbReference type="GO" id="GO:0009252">
    <property type="term" value="P:peptidoglycan biosynthetic process"/>
    <property type="evidence" value="ECO:0007669"/>
    <property type="project" value="TreeGrafter"/>
</dbReference>
<dbReference type="InterPro" id="IPR005843">
    <property type="entry name" value="A-D-PHexomutase_C"/>
</dbReference>
<dbReference type="Gene3D" id="3.30.310.50">
    <property type="entry name" value="Alpha-D-phosphohexomutase, C-terminal domain"/>
    <property type="match status" value="1"/>
</dbReference>
<evidence type="ECO:0000259" key="11">
    <source>
        <dbReference type="Pfam" id="PF02880"/>
    </source>
</evidence>
<evidence type="ECO:0000256" key="7">
    <source>
        <dbReference type="RuleBase" id="RU004326"/>
    </source>
</evidence>
<evidence type="ECO:0000256" key="4">
    <source>
        <dbReference type="ARBA" id="ARBA00022723"/>
    </source>
</evidence>
<evidence type="ECO:0000256" key="2">
    <source>
        <dbReference type="ARBA" id="ARBA00010231"/>
    </source>
</evidence>
<dbReference type="Pfam" id="PF02879">
    <property type="entry name" value="PGM_PMM_II"/>
    <property type="match status" value="1"/>
</dbReference>
<keyword evidence="3" id="KW-0597">Phosphoprotein</keyword>